<sequence length="189" mass="22057">MLTKQKQENECSKLIIYFKDRNDDFRRANCASDGAAQELSVIFETRDLTTISVILVEAFHSLVLPTSIEVRQLIYMKKNPYPGLIRLLEHKDKQVFTYANQLISIFLMDGLYATQTSIPHPQYEQFDANNGIKKVSTLFKKSKLKETKDMCCIWLGYIYKARDITDSNMRKEIIHHLITIADDEDDWVR</sequence>
<protein>
    <submittedName>
        <fullName evidence="1">Uncharacterized protein</fullName>
    </submittedName>
</protein>
<proteinExistence type="predicted"/>
<dbReference type="SUPFAM" id="SSF48371">
    <property type="entry name" value="ARM repeat"/>
    <property type="match status" value="1"/>
</dbReference>
<dbReference type="EMBL" id="SNRW01047886">
    <property type="protein sequence ID" value="KAA6314393.1"/>
    <property type="molecule type" value="Genomic_DNA"/>
</dbReference>
<comment type="caution">
    <text evidence="1">The sequence shown here is derived from an EMBL/GenBank/DDBJ whole genome shotgun (WGS) entry which is preliminary data.</text>
</comment>
<reference evidence="1 2" key="1">
    <citation type="submission" date="2019-03" db="EMBL/GenBank/DDBJ databases">
        <title>Single cell metagenomics reveals metabolic interactions within the superorganism composed of flagellate Streblomastix strix and complex community of Bacteroidetes bacteria on its surface.</title>
        <authorList>
            <person name="Treitli S.C."/>
            <person name="Kolisko M."/>
            <person name="Husnik F."/>
            <person name="Keeling P."/>
            <person name="Hampl V."/>
        </authorList>
    </citation>
    <scope>NUCLEOTIDE SEQUENCE [LARGE SCALE GENOMIC DNA]</scope>
    <source>
        <strain evidence="1">ST1C</strain>
    </source>
</reference>
<accession>A0A5J4Q1D9</accession>
<feature type="non-terminal residue" evidence="1">
    <location>
        <position position="189"/>
    </location>
</feature>
<evidence type="ECO:0000313" key="2">
    <source>
        <dbReference type="Proteomes" id="UP000324800"/>
    </source>
</evidence>
<name>A0A5J4Q1D9_9EUKA</name>
<gene>
    <name evidence="1" type="ORF">EZS28_055591</name>
</gene>
<organism evidence="1 2">
    <name type="scientific">Streblomastix strix</name>
    <dbReference type="NCBI Taxonomy" id="222440"/>
    <lineage>
        <taxon>Eukaryota</taxon>
        <taxon>Metamonada</taxon>
        <taxon>Preaxostyla</taxon>
        <taxon>Oxymonadida</taxon>
        <taxon>Streblomastigidae</taxon>
        <taxon>Streblomastix</taxon>
    </lineage>
</organism>
<dbReference type="InterPro" id="IPR016024">
    <property type="entry name" value="ARM-type_fold"/>
</dbReference>
<dbReference type="Proteomes" id="UP000324800">
    <property type="component" value="Unassembled WGS sequence"/>
</dbReference>
<evidence type="ECO:0000313" key="1">
    <source>
        <dbReference type="EMBL" id="KAA6314393.1"/>
    </source>
</evidence>
<dbReference type="AlphaFoldDB" id="A0A5J4Q1D9"/>